<keyword evidence="1" id="KW-0645">Protease</keyword>
<evidence type="ECO:0000313" key="4">
    <source>
        <dbReference type="EMBL" id="HCL01662.1"/>
    </source>
</evidence>
<dbReference type="PIRSF" id="PIRSF018571">
    <property type="entry name" value="SpoIIGA"/>
    <property type="match status" value="1"/>
</dbReference>
<dbReference type="GO" id="GO:0006508">
    <property type="term" value="P:proteolysis"/>
    <property type="evidence" value="ECO:0007669"/>
    <property type="project" value="UniProtKB-KW"/>
</dbReference>
<keyword evidence="3" id="KW-0812">Transmembrane</keyword>
<feature type="transmembrane region" description="Helical" evidence="3">
    <location>
        <begin position="62"/>
        <end position="80"/>
    </location>
</feature>
<proteinExistence type="inferred from homology"/>
<keyword evidence="3" id="KW-1133">Transmembrane helix</keyword>
<dbReference type="InterPro" id="IPR005081">
    <property type="entry name" value="SpoIIGA"/>
</dbReference>
<evidence type="ECO:0000256" key="3">
    <source>
        <dbReference type="SAM" id="Phobius"/>
    </source>
</evidence>
<dbReference type="AlphaFoldDB" id="A0A3D2X3H9"/>
<dbReference type="GO" id="GO:0030435">
    <property type="term" value="P:sporulation resulting in formation of a cellular spore"/>
    <property type="evidence" value="ECO:0007669"/>
    <property type="project" value="UniProtKB-KW"/>
</dbReference>
<dbReference type="EMBL" id="DPVV01000155">
    <property type="protein sequence ID" value="HCL01662.1"/>
    <property type="molecule type" value="Genomic_DNA"/>
</dbReference>
<dbReference type="EC" id="3.4.23.-" evidence="1"/>
<feature type="active site" evidence="2">
    <location>
        <position position="183"/>
    </location>
</feature>
<keyword evidence="1" id="KW-0749">Sporulation</keyword>
<dbReference type="Pfam" id="PF03419">
    <property type="entry name" value="Peptidase_U4"/>
    <property type="match status" value="1"/>
</dbReference>
<evidence type="ECO:0000256" key="2">
    <source>
        <dbReference type="PIRSR" id="PIRSR018571-1"/>
    </source>
</evidence>
<feature type="transmembrane region" description="Helical" evidence="3">
    <location>
        <begin position="6"/>
        <end position="25"/>
    </location>
</feature>
<keyword evidence="1 3" id="KW-0472">Membrane</keyword>
<reference evidence="4 5" key="1">
    <citation type="journal article" date="2018" name="Nat. Biotechnol.">
        <title>A standardized bacterial taxonomy based on genome phylogeny substantially revises the tree of life.</title>
        <authorList>
            <person name="Parks D.H."/>
            <person name="Chuvochina M."/>
            <person name="Waite D.W."/>
            <person name="Rinke C."/>
            <person name="Skarshewski A."/>
            <person name="Chaumeil P.A."/>
            <person name="Hugenholtz P."/>
        </authorList>
    </citation>
    <scope>NUCLEOTIDE SEQUENCE [LARGE SCALE GENOMIC DNA]</scope>
    <source>
        <strain evidence="4">UBA11728</strain>
    </source>
</reference>
<comment type="subcellular location">
    <subcellularLocation>
        <location evidence="1">Cell membrane</location>
    </subcellularLocation>
</comment>
<accession>A0A3D2X3H9</accession>
<protein>
    <recommendedName>
        <fullName evidence="1">Sporulation sigma-E factor-processing peptidase</fullName>
        <ecNumber evidence="1">3.4.23.-</ecNumber>
    </recommendedName>
    <alternativeName>
        <fullName evidence="1">Membrane-associated aspartic protease</fullName>
    </alternativeName>
    <alternativeName>
        <fullName evidence="1">Stage II sporulation protein GA</fullName>
    </alternativeName>
</protein>
<comment type="function">
    <text evidence="1">Probable aspartic protease that is responsible for the proteolytic cleavage of the RNA polymerase sigma E factor (SigE/spoIIGB) to yield the active peptide in the mother cell during sporulation. Responds to a signal from the forespore that is triggered by the extracellular signal protein SpoIIR.</text>
</comment>
<name>A0A3D2X3H9_9FIRM</name>
<dbReference type="GO" id="GO:0030436">
    <property type="term" value="P:asexual sporulation"/>
    <property type="evidence" value="ECO:0007669"/>
    <property type="project" value="InterPro"/>
</dbReference>
<feature type="transmembrane region" description="Helical" evidence="3">
    <location>
        <begin position="133"/>
        <end position="154"/>
    </location>
</feature>
<comment type="caution">
    <text evidence="4">The sequence shown here is derived from an EMBL/GenBank/DDBJ whole genome shotgun (WGS) entry which is preliminary data.</text>
</comment>
<evidence type="ECO:0000313" key="5">
    <source>
        <dbReference type="Proteomes" id="UP000262969"/>
    </source>
</evidence>
<dbReference type="GO" id="GO:0005886">
    <property type="term" value="C:plasma membrane"/>
    <property type="evidence" value="ECO:0007669"/>
    <property type="project" value="UniProtKB-SubCell"/>
</dbReference>
<organism evidence="4 5">
    <name type="scientific">Lachnoclostridium phytofermentans</name>
    <dbReference type="NCBI Taxonomy" id="66219"/>
    <lineage>
        <taxon>Bacteria</taxon>
        <taxon>Bacillati</taxon>
        <taxon>Bacillota</taxon>
        <taxon>Clostridia</taxon>
        <taxon>Lachnospirales</taxon>
        <taxon>Lachnospiraceae</taxon>
    </lineage>
</organism>
<feature type="transmembrane region" description="Helical" evidence="3">
    <location>
        <begin position="37"/>
        <end position="56"/>
    </location>
</feature>
<gene>
    <name evidence="4" type="ORF">DHW61_04475</name>
</gene>
<keyword evidence="1" id="KW-0064">Aspartyl protease</keyword>
<evidence type="ECO:0000256" key="1">
    <source>
        <dbReference type="PIRNR" id="PIRNR018571"/>
    </source>
</evidence>
<keyword evidence="1" id="KW-1003">Cell membrane</keyword>
<sequence length="293" mass="33406">MQLEVYIDVLFFINFIMDLVLLIIVKRLRHQEGKITRLFLGSIAGAVLSCLVNIYFMSDILLYLLIGYGLTGFLMTMITFGVRNKRAFISNYLVLLITTFVLGGMVNSLYLNTQTRNYLNLMYQELLQGEKRTTTIVIITIITLLLFSFACMIWRQNRKKEEELYSVELYIEDEPILCKGLMDTGNSLRDPVSGKPVIVVDERLLEKEMNQLKELHPNRIRVIPFSSVGKHNGLLFGIRLKKIIISNSNDCICNHEVVAALSNQGFANREAYQVLLHTDLLGIIGGQESQMGK</sequence>
<comment type="similarity">
    <text evidence="1">Belongs to the peptidase U4 family.</text>
</comment>
<dbReference type="GO" id="GO:0004190">
    <property type="term" value="F:aspartic-type endopeptidase activity"/>
    <property type="evidence" value="ECO:0007669"/>
    <property type="project" value="UniProtKB-KW"/>
</dbReference>
<dbReference type="Proteomes" id="UP000262969">
    <property type="component" value="Unassembled WGS sequence"/>
</dbReference>
<keyword evidence="1" id="KW-0378">Hydrolase</keyword>
<feature type="transmembrane region" description="Helical" evidence="3">
    <location>
        <begin position="92"/>
        <end position="113"/>
    </location>
</feature>